<dbReference type="Pfam" id="PF01966">
    <property type="entry name" value="HD"/>
    <property type="match status" value="1"/>
</dbReference>
<dbReference type="OrthoDB" id="9803205at2"/>
<dbReference type="InterPro" id="IPR003607">
    <property type="entry name" value="HD/PDEase_dom"/>
</dbReference>
<dbReference type="SMART" id="SM00471">
    <property type="entry name" value="HDc"/>
    <property type="match status" value="1"/>
</dbReference>
<evidence type="ECO:0000259" key="14">
    <source>
        <dbReference type="PROSITE" id="PS51831"/>
    </source>
</evidence>
<dbReference type="Gene3D" id="1.10.3210.10">
    <property type="entry name" value="Hypothetical protein af1432"/>
    <property type="match status" value="1"/>
</dbReference>
<keyword evidence="7 11" id="KW-1133">Transmembrane helix</keyword>
<dbReference type="RefSeq" id="WP_056962396.1">
    <property type="nucleotide sequence ID" value="NZ_AZEU01000027.1"/>
</dbReference>
<comment type="similarity">
    <text evidence="9 11">Belongs to the RNase Y family.</text>
</comment>
<dbReference type="CDD" id="cd00077">
    <property type="entry name" value="HDc"/>
    <property type="match status" value="1"/>
</dbReference>
<evidence type="ECO:0000256" key="7">
    <source>
        <dbReference type="ARBA" id="ARBA00022989"/>
    </source>
</evidence>
<dbReference type="InterPro" id="IPR022711">
    <property type="entry name" value="RNase_Y_N"/>
</dbReference>
<keyword evidence="8 11" id="KW-0472">Membrane</keyword>
<protein>
    <recommendedName>
        <fullName evidence="10 11">Ribonuclease Y</fullName>
        <shortName evidence="11">RNase Y</shortName>
        <ecNumber evidence="11 12">3.1.-.-</ecNumber>
    </recommendedName>
</protein>
<evidence type="ECO:0000256" key="6">
    <source>
        <dbReference type="ARBA" id="ARBA00022884"/>
    </source>
</evidence>
<keyword evidence="11" id="KW-1003">Cell membrane</keyword>
<evidence type="ECO:0000256" key="3">
    <source>
        <dbReference type="ARBA" id="ARBA00022722"/>
    </source>
</evidence>
<dbReference type="PROSITE" id="PS51831">
    <property type="entry name" value="HD"/>
    <property type="match status" value="1"/>
</dbReference>
<dbReference type="EC" id="3.1.-.-" evidence="11 12"/>
<dbReference type="Proteomes" id="UP000051790">
    <property type="component" value="Unassembled WGS sequence"/>
</dbReference>
<evidence type="ECO:0000256" key="2">
    <source>
        <dbReference type="ARBA" id="ARBA00022692"/>
    </source>
</evidence>
<dbReference type="Pfam" id="PF00013">
    <property type="entry name" value="KH_1"/>
    <property type="match status" value="1"/>
</dbReference>
<dbReference type="SUPFAM" id="SSF54791">
    <property type="entry name" value="Eukaryotic type KH-domain (KH-domain type I)"/>
    <property type="match status" value="1"/>
</dbReference>
<dbReference type="GO" id="GO:0006402">
    <property type="term" value="P:mRNA catabolic process"/>
    <property type="evidence" value="ECO:0007669"/>
    <property type="project" value="UniProtKB-UniRule"/>
</dbReference>
<organism evidence="15 16">
    <name type="scientific">Lacticaseibacillus manihotivorans DSM 13343 = JCM 12514</name>
    <dbReference type="NCBI Taxonomy" id="1423769"/>
    <lineage>
        <taxon>Bacteria</taxon>
        <taxon>Bacillati</taxon>
        <taxon>Bacillota</taxon>
        <taxon>Bacilli</taxon>
        <taxon>Lactobacillales</taxon>
        <taxon>Lactobacillaceae</taxon>
        <taxon>Lacticaseibacillus</taxon>
    </lineage>
</organism>
<comment type="caution">
    <text evidence="15">The sequence shown here is derived from an EMBL/GenBank/DDBJ whole genome shotgun (WGS) entry which is preliminary data.</text>
</comment>
<evidence type="ECO:0000256" key="9">
    <source>
        <dbReference type="ARBA" id="ARBA00061537"/>
    </source>
</evidence>
<dbReference type="AlphaFoldDB" id="A0A0R1R7X2"/>
<accession>A0A0R1R7X2</accession>
<evidence type="ECO:0000313" key="15">
    <source>
        <dbReference type="EMBL" id="KRL52860.1"/>
    </source>
</evidence>
<dbReference type="FunFam" id="3.30.1370.10:FF:000006">
    <property type="entry name" value="Ribonuclease Y"/>
    <property type="match status" value="1"/>
</dbReference>
<dbReference type="SUPFAM" id="SSF109604">
    <property type="entry name" value="HD-domain/PDEase-like"/>
    <property type="match status" value="1"/>
</dbReference>
<dbReference type="InterPro" id="IPR017705">
    <property type="entry name" value="Ribonuclease_Y"/>
</dbReference>
<dbReference type="EMBL" id="AZEU01000027">
    <property type="protein sequence ID" value="KRL52860.1"/>
    <property type="molecule type" value="Genomic_DNA"/>
</dbReference>
<name>A0A0R1R7X2_9LACO</name>
<comment type="function">
    <text evidence="11">Endoribonuclease that initiates mRNA decay.</text>
</comment>
<dbReference type="InterPro" id="IPR036612">
    <property type="entry name" value="KH_dom_type_1_sf"/>
</dbReference>
<dbReference type="PANTHER" id="PTHR12826">
    <property type="entry name" value="RIBONUCLEASE Y"/>
    <property type="match status" value="1"/>
</dbReference>
<keyword evidence="3 11" id="KW-0540">Nuclease</keyword>
<keyword evidence="16" id="KW-1185">Reference proteome</keyword>
<dbReference type="FunFam" id="1.10.3210.10:FF:000003">
    <property type="entry name" value="Ribonuclease Y"/>
    <property type="match status" value="1"/>
</dbReference>
<reference evidence="15 16" key="1">
    <citation type="journal article" date="2015" name="Genome Announc.">
        <title>Expanding the biotechnology potential of lactobacilli through comparative genomics of 213 strains and associated genera.</title>
        <authorList>
            <person name="Sun Z."/>
            <person name="Harris H.M."/>
            <person name="McCann A."/>
            <person name="Guo C."/>
            <person name="Argimon S."/>
            <person name="Zhang W."/>
            <person name="Yang X."/>
            <person name="Jeffery I.B."/>
            <person name="Cooney J.C."/>
            <person name="Kagawa T.F."/>
            <person name="Liu W."/>
            <person name="Song Y."/>
            <person name="Salvetti E."/>
            <person name="Wrobel A."/>
            <person name="Rasinkangas P."/>
            <person name="Parkhill J."/>
            <person name="Rea M.C."/>
            <person name="O'Sullivan O."/>
            <person name="Ritari J."/>
            <person name="Douillard F.P."/>
            <person name="Paul Ross R."/>
            <person name="Yang R."/>
            <person name="Briner A.E."/>
            <person name="Felis G.E."/>
            <person name="de Vos W.M."/>
            <person name="Barrangou R."/>
            <person name="Klaenhammer T.R."/>
            <person name="Caufield P.W."/>
            <person name="Cui Y."/>
            <person name="Zhang H."/>
            <person name="O'Toole P.W."/>
        </authorList>
    </citation>
    <scope>NUCLEOTIDE SEQUENCE [LARGE SCALE GENOMIC DNA]</scope>
    <source>
        <strain evidence="15 16">DSM 13343</strain>
    </source>
</reference>
<dbReference type="SMART" id="SM00322">
    <property type="entry name" value="KH"/>
    <property type="match status" value="1"/>
</dbReference>
<evidence type="ECO:0000256" key="5">
    <source>
        <dbReference type="ARBA" id="ARBA00022801"/>
    </source>
</evidence>
<evidence type="ECO:0000256" key="13">
    <source>
        <dbReference type="SAM" id="MobiDB-lite"/>
    </source>
</evidence>
<feature type="transmembrane region" description="Helical" evidence="11">
    <location>
        <begin position="6"/>
        <end position="27"/>
    </location>
</feature>
<comment type="subcellular location">
    <subcellularLocation>
        <location evidence="1 11">Cell membrane</location>
        <topology evidence="1 11">Single-pass membrane protein</topology>
    </subcellularLocation>
</comment>
<dbReference type="PROSITE" id="PS50084">
    <property type="entry name" value="KH_TYPE_1"/>
    <property type="match status" value="1"/>
</dbReference>
<dbReference type="CDD" id="cd22431">
    <property type="entry name" value="KH-I_RNaseY"/>
    <property type="match status" value="1"/>
</dbReference>
<dbReference type="GO" id="GO:0003723">
    <property type="term" value="F:RNA binding"/>
    <property type="evidence" value="ECO:0007669"/>
    <property type="project" value="UniProtKB-UniRule"/>
</dbReference>
<dbReference type="GO" id="GO:0016787">
    <property type="term" value="F:hydrolase activity"/>
    <property type="evidence" value="ECO:0007669"/>
    <property type="project" value="UniProtKB-KW"/>
</dbReference>
<dbReference type="PANTHER" id="PTHR12826:SF15">
    <property type="entry name" value="RIBONUCLEASE Y"/>
    <property type="match status" value="1"/>
</dbReference>
<keyword evidence="5 11" id="KW-0378">Hydrolase</keyword>
<evidence type="ECO:0000256" key="8">
    <source>
        <dbReference type="ARBA" id="ARBA00023136"/>
    </source>
</evidence>
<dbReference type="NCBIfam" id="TIGR03319">
    <property type="entry name" value="RNase_Y"/>
    <property type="match status" value="1"/>
</dbReference>
<gene>
    <name evidence="11" type="primary">rny</name>
    <name evidence="15" type="ORF">FD01_GL001964</name>
</gene>
<dbReference type="NCBIfam" id="TIGR00277">
    <property type="entry name" value="HDIG"/>
    <property type="match status" value="1"/>
</dbReference>
<dbReference type="InterPro" id="IPR004088">
    <property type="entry name" value="KH_dom_type_1"/>
</dbReference>
<proteinExistence type="inferred from homology"/>
<dbReference type="Pfam" id="PF12072">
    <property type="entry name" value="RNase_Y_N"/>
    <property type="match status" value="1"/>
</dbReference>
<dbReference type="PATRIC" id="fig|1423769.4.peg.2114"/>
<evidence type="ECO:0000313" key="16">
    <source>
        <dbReference type="Proteomes" id="UP000051790"/>
    </source>
</evidence>
<dbReference type="InterPro" id="IPR004087">
    <property type="entry name" value="KH_dom"/>
</dbReference>
<dbReference type="GO" id="GO:0004521">
    <property type="term" value="F:RNA endonuclease activity"/>
    <property type="evidence" value="ECO:0007669"/>
    <property type="project" value="UniProtKB-UniRule"/>
</dbReference>
<evidence type="ECO:0000256" key="4">
    <source>
        <dbReference type="ARBA" id="ARBA00022759"/>
    </source>
</evidence>
<dbReference type="Gene3D" id="3.30.1370.10">
    <property type="entry name" value="K Homology domain, type 1"/>
    <property type="match status" value="1"/>
</dbReference>
<evidence type="ECO:0000256" key="10">
    <source>
        <dbReference type="ARBA" id="ARBA00073072"/>
    </source>
</evidence>
<keyword evidence="6 11" id="KW-0694">RNA-binding</keyword>
<dbReference type="InterPro" id="IPR006674">
    <property type="entry name" value="HD_domain"/>
</dbReference>
<dbReference type="HAMAP" id="MF_00335">
    <property type="entry name" value="RNase_Y"/>
    <property type="match status" value="1"/>
</dbReference>
<evidence type="ECO:0000256" key="1">
    <source>
        <dbReference type="ARBA" id="ARBA00004162"/>
    </source>
</evidence>
<feature type="compositionally biased region" description="Basic and acidic residues" evidence="13">
    <location>
        <begin position="82"/>
        <end position="120"/>
    </location>
</feature>
<evidence type="ECO:0000256" key="12">
    <source>
        <dbReference type="NCBIfam" id="TIGR03319"/>
    </source>
</evidence>
<keyword evidence="2 11" id="KW-0812">Transmembrane</keyword>
<feature type="domain" description="HD" evidence="14">
    <location>
        <begin position="339"/>
        <end position="432"/>
    </location>
</feature>
<evidence type="ECO:0000256" key="11">
    <source>
        <dbReference type="HAMAP-Rule" id="MF_00335"/>
    </source>
</evidence>
<keyword evidence="4 11" id="KW-0255">Endonuclease</keyword>
<sequence>MSSGTWAAIILVAIIALAIGVWIGNIIQQRKHQQSLDQAHDSATGIIEAAKKEASTLKKETLIEAKDQAHEYRSQVEQELQDRRNEVQKAENRNVSREATLDHRDDTLDRKEQSLSDRDANLNAKQQQLDEREASIAAIIAEQQKTLEQVAELTKSQARDRILTDTKAELAHERAKLIKESETEAKDTADKQAKMLIAQAIQRSASDVVAESTVTVVNLPNDDMKGRIIGREGRNIRTLETLTGIDLIIDDTPEAVVLSGFDPIRREIARMALEKLIQDGRIHPARIEEMVDKARKEMDDRIREFGEQAIFDIGIHNMHPDLIKVLGRLHFRTSYGQNVLDHSIQVAKLAGVMAAELGVDVTMAKRAGLLHDIGKALDHEVDGSHVEIGVELATKYKEPATVINAIASHHGDVPATSVISVLVAAADAISAARPGARSESLENYLHRLEKLESIANAYPGVDHSFAIQAGREVRVIVQPDKLSDEQSVVLARDIRNQIEKELEYPGHIKVTVIREKRTVEYAK</sequence>
<feature type="region of interest" description="Disordered" evidence="13">
    <location>
        <begin position="82"/>
        <end position="129"/>
    </location>
</feature>
<dbReference type="InterPro" id="IPR006675">
    <property type="entry name" value="HDIG_dom"/>
</dbReference>
<dbReference type="GO" id="GO:0005886">
    <property type="term" value="C:plasma membrane"/>
    <property type="evidence" value="ECO:0007669"/>
    <property type="project" value="UniProtKB-SubCell"/>
</dbReference>